<feature type="region of interest" description="Disordered" evidence="1">
    <location>
        <begin position="249"/>
        <end position="293"/>
    </location>
</feature>
<accession>A0A7W5FFJ0</accession>
<dbReference type="AlphaFoldDB" id="A0A7W5FFJ0"/>
<dbReference type="EMBL" id="JACHXF010000008">
    <property type="protein sequence ID" value="MBB3096445.1"/>
    <property type="molecule type" value="Genomic_DNA"/>
</dbReference>
<sequence>MSKIDALRARLSKLKGATRARPLLDLTQLLSDAYWQAGPGKPESRPLLDQAIAAVDEAYGYFGDADPMRRNVAGMRGWLHGSRHLAHASPAEDRDIGLQQIEEGLRAPGLSPVLSGSMLLTQGQLYMSRVTEILQQPGAVNMITEGRLPAGATTDVDRAVACFERVRDETSAPQQARDITGPLIRMAGALRIFVTTPKGTSSVEIMNRWMEAMKVIQQIHQEQSAMHMVVPIGTNGAFYGADRLADQDPLDRPVPLVQSAAPAVPRPRRPPRPARTTPRAPARTPAPVPAPDDATALRRELRELITGGGDLFPALDRLLRAPAPAPGLVDDMVALATAVVDAGAANRTDQLLLAAGLSLRARAAGGRRARRDLTEAADALVEAAGSARIPPAEAVRVMRRVADLVDQADPAVRAGHRLTAILREREGGR</sequence>
<reference evidence="2 3" key="1">
    <citation type="submission" date="2020-08" db="EMBL/GenBank/DDBJ databases">
        <title>Genomic Encyclopedia of Type Strains, Phase III (KMG-III): the genomes of soil and plant-associated and newly described type strains.</title>
        <authorList>
            <person name="Whitman W."/>
        </authorList>
    </citation>
    <scope>NUCLEOTIDE SEQUENCE [LARGE SCALE GENOMIC DNA]</scope>
    <source>
        <strain evidence="2 3">CECT 3287</strain>
    </source>
</reference>
<evidence type="ECO:0000313" key="3">
    <source>
        <dbReference type="Proteomes" id="UP000590749"/>
    </source>
</evidence>
<feature type="compositionally biased region" description="Low complexity" evidence="1">
    <location>
        <begin position="274"/>
        <end position="283"/>
    </location>
</feature>
<gene>
    <name evidence="2" type="ORF">FHR83_004115</name>
</gene>
<protein>
    <submittedName>
        <fullName evidence="2">Uncharacterized protein</fullName>
    </submittedName>
</protein>
<proteinExistence type="predicted"/>
<dbReference type="RefSeq" id="WP_183221891.1">
    <property type="nucleotide sequence ID" value="NZ_BMPW01000007.1"/>
</dbReference>
<organism evidence="2 3">
    <name type="scientific">Actinoplanes campanulatus</name>
    <dbReference type="NCBI Taxonomy" id="113559"/>
    <lineage>
        <taxon>Bacteria</taxon>
        <taxon>Bacillati</taxon>
        <taxon>Actinomycetota</taxon>
        <taxon>Actinomycetes</taxon>
        <taxon>Micromonosporales</taxon>
        <taxon>Micromonosporaceae</taxon>
        <taxon>Actinoplanes</taxon>
    </lineage>
</organism>
<comment type="caution">
    <text evidence="2">The sequence shown here is derived from an EMBL/GenBank/DDBJ whole genome shotgun (WGS) entry which is preliminary data.</text>
</comment>
<evidence type="ECO:0000256" key="1">
    <source>
        <dbReference type="SAM" id="MobiDB-lite"/>
    </source>
</evidence>
<name>A0A7W5FFJ0_9ACTN</name>
<evidence type="ECO:0000313" key="2">
    <source>
        <dbReference type="EMBL" id="MBB3096445.1"/>
    </source>
</evidence>
<dbReference type="Proteomes" id="UP000590749">
    <property type="component" value="Unassembled WGS sequence"/>
</dbReference>
<keyword evidence="3" id="KW-1185">Reference proteome</keyword>